<evidence type="ECO:0000256" key="6">
    <source>
        <dbReference type="ARBA" id="ARBA00023143"/>
    </source>
</evidence>
<evidence type="ECO:0000256" key="3">
    <source>
        <dbReference type="ARBA" id="ARBA00009677"/>
    </source>
</evidence>
<dbReference type="RefSeq" id="WP_180285685.1">
    <property type="nucleotide sequence ID" value="NZ_JABFDB010000032.1"/>
</dbReference>
<keyword evidence="10" id="KW-0969">Cilium</keyword>
<keyword evidence="5" id="KW-0964">Secreted</keyword>
<dbReference type="Proteomes" id="UP000584642">
    <property type="component" value="Unassembled WGS sequence"/>
</dbReference>
<gene>
    <name evidence="10" type="primary">flgK</name>
    <name evidence="10" type="ORF">HND93_29785</name>
</gene>
<sequence length="469" mass="50837">MSIFGALNSATAGLRTVQANVKVVSDNIARSDDPTRSRHTLSQTIDYSGFVVTAQYRRETDSALQAQVQDLTARDSGMQTRSNYMQKLGDLMGTSSGNPTLNSYAADFSNALKTLETSPESEVASYQFVQAADTFAREIQRVSQGVEDLNREMGRNLETSVNEVNQLLTQVDRINRDIVSLQTQGAAANEVADKRDQLIRQINEYVGVRTVERPDGRVALFTQSGLALVDAQAAQFSFDGGNINLSDGNKVQSVTDHLKTGKIGALFDMRRDGSVMDPPKPVSSDPSAEVIRKLRSQLDAYANMFVAKTKPGEPTSFADAYDNAGPTKDGELPEHFFIGTDRFTLAVHPSLLDNSKSVKNAAIGEMVVAMNKVGRTLTADGLTATDTSYVGAASAITGNWMTIGKTAQDNADTTKASRDLLTERFHNTTGVNIDEEIALLQQLQTSYAASARVMQVATTMYDTLEAIVK</sequence>
<evidence type="ECO:0000256" key="2">
    <source>
        <dbReference type="ARBA" id="ARBA00004613"/>
    </source>
</evidence>
<dbReference type="InterPro" id="IPR053927">
    <property type="entry name" value="FlgK_helical"/>
</dbReference>
<keyword evidence="11" id="KW-1185">Reference proteome</keyword>
<reference evidence="10 11" key="1">
    <citation type="submission" date="2020-05" db="EMBL/GenBank/DDBJ databases">
        <title>Azospirillum oleiclasticum sp. nov, a nitrogen-fixing and heavy crude oil-emulsifying bacterium isolated from the crude oil of Yumen Oilfield.</title>
        <authorList>
            <person name="Wu D."/>
            <person name="Cai M."/>
            <person name="Zhang X."/>
        </authorList>
    </citation>
    <scope>NUCLEOTIDE SEQUENCE [LARGE SCALE GENOMIC DNA]</scope>
    <source>
        <strain evidence="10 11">ROY-1-1-2</strain>
    </source>
</reference>
<evidence type="ECO:0000256" key="4">
    <source>
        <dbReference type="ARBA" id="ARBA00016244"/>
    </source>
</evidence>
<evidence type="ECO:0000313" key="10">
    <source>
        <dbReference type="EMBL" id="NYZ23914.1"/>
    </source>
</evidence>
<dbReference type="PANTHER" id="PTHR30033">
    <property type="entry name" value="FLAGELLAR HOOK-ASSOCIATED PROTEIN 1"/>
    <property type="match status" value="1"/>
</dbReference>
<dbReference type="Pfam" id="PF06429">
    <property type="entry name" value="Flg_bbr_C"/>
    <property type="match status" value="1"/>
</dbReference>
<dbReference type="EMBL" id="JABFDB010000032">
    <property type="protein sequence ID" value="NYZ23914.1"/>
    <property type="molecule type" value="Genomic_DNA"/>
</dbReference>
<keyword evidence="7" id="KW-0175">Coiled coil</keyword>
<feature type="domain" description="Flagellar hook-associated protein FlgK helical" evidence="9">
    <location>
        <begin position="86"/>
        <end position="307"/>
    </location>
</feature>
<comment type="caution">
    <text evidence="10">The sequence shown here is derived from an EMBL/GenBank/DDBJ whole genome shotgun (WGS) entry which is preliminary data.</text>
</comment>
<evidence type="ECO:0000259" key="8">
    <source>
        <dbReference type="Pfam" id="PF06429"/>
    </source>
</evidence>
<proteinExistence type="inferred from homology"/>
<protein>
    <recommendedName>
        <fullName evidence="4">Flagellar hook-associated protein 1</fullName>
    </recommendedName>
</protein>
<dbReference type="NCBIfam" id="TIGR02492">
    <property type="entry name" value="flgK_ends"/>
    <property type="match status" value="1"/>
</dbReference>
<dbReference type="PANTHER" id="PTHR30033:SF1">
    <property type="entry name" value="FLAGELLAR HOOK-ASSOCIATED PROTEIN 1"/>
    <property type="match status" value="1"/>
</dbReference>
<accession>A0ABX2TLF2</accession>
<name>A0ABX2TLF2_9PROT</name>
<dbReference type="SUPFAM" id="SSF64518">
    <property type="entry name" value="Phase 1 flagellin"/>
    <property type="match status" value="1"/>
</dbReference>
<keyword evidence="6" id="KW-0975">Bacterial flagellum</keyword>
<evidence type="ECO:0000313" key="11">
    <source>
        <dbReference type="Proteomes" id="UP000584642"/>
    </source>
</evidence>
<evidence type="ECO:0000256" key="7">
    <source>
        <dbReference type="SAM" id="Coils"/>
    </source>
</evidence>
<dbReference type="Pfam" id="PF22638">
    <property type="entry name" value="FlgK_D1"/>
    <property type="match status" value="1"/>
</dbReference>
<organism evidence="10 11">
    <name type="scientific">Azospirillum oleiclasticum</name>
    <dbReference type="NCBI Taxonomy" id="2735135"/>
    <lineage>
        <taxon>Bacteria</taxon>
        <taxon>Pseudomonadati</taxon>
        <taxon>Pseudomonadota</taxon>
        <taxon>Alphaproteobacteria</taxon>
        <taxon>Rhodospirillales</taxon>
        <taxon>Azospirillaceae</taxon>
        <taxon>Azospirillum</taxon>
    </lineage>
</organism>
<feature type="domain" description="Flagellar basal-body/hook protein C-terminal" evidence="8">
    <location>
        <begin position="428"/>
        <end position="465"/>
    </location>
</feature>
<dbReference type="InterPro" id="IPR010930">
    <property type="entry name" value="Flg_bb/hook_C_dom"/>
</dbReference>
<feature type="coiled-coil region" evidence="7">
    <location>
        <begin position="132"/>
        <end position="184"/>
    </location>
</feature>
<evidence type="ECO:0000256" key="1">
    <source>
        <dbReference type="ARBA" id="ARBA00004365"/>
    </source>
</evidence>
<comment type="similarity">
    <text evidence="3">Belongs to the flagella basal body rod proteins family.</text>
</comment>
<evidence type="ECO:0000256" key="5">
    <source>
        <dbReference type="ARBA" id="ARBA00022525"/>
    </source>
</evidence>
<keyword evidence="10" id="KW-0966">Cell projection</keyword>
<dbReference type="InterPro" id="IPR002371">
    <property type="entry name" value="FlgK"/>
</dbReference>
<comment type="subcellular location">
    <subcellularLocation>
        <location evidence="1">Bacterial flagellum</location>
    </subcellularLocation>
    <subcellularLocation>
        <location evidence="2">Secreted</location>
    </subcellularLocation>
</comment>
<keyword evidence="10" id="KW-0282">Flagellum</keyword>
<evidence type="ECO:0000259" key="9">
    <source>
        <dbReference type="Pfam" id="PF22638"/>
    </source>
</evidence>